<comment type="caution">
    <text evidence="7">The sequence shown here is derived from an EMBL/GenBank/DDBJ whole genome shotgun (WGS) entry which is preliminary data.</text>
</comment>
<keyword evidence="2" id="KW-0963">Cytoplasm</keyword>
<dbReference type="RefSeq" id="WP_070932608.1">
    <property type="nucleotide sequence ID" value="NZ_MIPT01000001.1"/>
</dbReference>
<dbReference type="PROSITE" id="PS00552">
    <property type="entry name" value="HTH_MERR_1"/>
    <property type="match status" value="1"/>
</dbReference>
<feature type="domain" description="HTH merR-type" evidence="6">
    <location>
        <begin position="1"/>
        <end position="69"/>
    </location>
</feature>
<evidence type="ECO:0000313" key="8">
    <source>
        <dbReference type="Proteomes" id="UP000179467"/>
    </source>
</evidence>
<dbReference type="GO" id="GO:0003700">
    <property type="term" value="F:DNA-binding transcription factor activity"/>
    <property type="evidence" value="ECO:0007669"/>
    <property type="project" value="InterPro"/>
</dbReference>
<dbReference type="Pfam" id="PF13411">
    <property type="entry name" value="MerR_1"/>
    <property type="match status" value="1"/>
</dbReference>
<dbReference type="InterPro" id="IPR047057">
    <property type="entry name" value="MerR_fam"/>
</dbReference>
<dbReference type="PROSITE" id="PS50937">
    <property type="entry name" value="HTH_MERR_2"/>
    <property type="match status" value="1"/>
</dbReference>
<evidence type="ECO:0000256" key="1">
    <source>
        <dbReference type="ARBA" id="ARBA00004496"/>
    </source>
</evidence>
<dbReference type="OrthoDB" id="9802944at2"/>
<dbReference type="SMART" id="SM00422">
    <property type="entry name" value="HTH_MERR"/>
    <property type="match status" value="1"/>
</dbReference>
<dbReference type="PANTHER" id="PTHR30204">
    <property type="entry name" value="REDOX-CYCLING DRUG-SENSING TRANSCRIPTIONAL ACTIVATOR SOXR"/>
    <property type="match status" value="1"/>
</dbReference>
<evidence type="ECO:0000256" key="4">
    <source>
        <dbReference type="ARBA" id="ARBA00023125"/>
    </source>
</evidence>
<protein>
    <submittedName>
        <fullName evidence="7">HTH-type transcriptional regulator HmrR</fullName>
    </submittedName>
</protein>
<name>A0A1S1HAG6_9SPHN</name>
<dbReference type="PANTHER" id="PTHR30204:SF94">
    <property type="entry name" value="HEAVY METAL-DEPENDENT TRANSCRIPTIONAL REGULATOR HI_0293-RELATED"/>
    <property type="match status" value="1"/>
</dbReference>
<dbReference type="GO" id="GO:0005507">
    <property type="term" value="F:copper ion binding"/>
    <property type="evidence" value="ECO:0007669"/>
    <property type="project" value="InterPro"/>
</dbReference>
<dbReference type="InterPro" id="IPR000551">
    <property type="entry name" value="MerR-type_HTH_dom"/>
</dbReference>
<organism evidence="7 8">
    <name type="scientific">Edaphosphingomonas haloaromaticamans</name>
    <dbReference type="NCBI Taxonomy" id="653954"/>
    <lineage>
        <taxon>Bacteria</taxon>
        <taxon>Pseudomonadati</taxon>
        <taxon>Pseudomonadota</taxon>
        <taxon>Alphaproteobacteria</taxon>
        <taxon>Sphingomonadales</taxon>
        <taxon>Rhizorhabdaceae</taxon>
        <taxon>Edaphosphingomonas</taxon>
    </lineage>
</organism>
<evidence type="ECO:0000313" key="7">
    <source>
        <dbReference type="EMBL" id="OHT18852.1"/>
    </source>
</evidence>
<dbReference type="PRINTS" id="PR00040">
    <property type="entry name" value="HTHMERR"/>
</dbReference>
<dbReference type="CDD" id="cd01108">
    <property type="entry name" value="HTH_CueR"/>
    <property type="match status" value="1"/>
</dbReference>
<dbReference type="GO" id="GO:0003677">
    <property type="term" value="F:DNA binding"/>
    <property type="evidence" value="ECO:0007669"/>
    <property type="project" value="UniProtKB-KW"/>
</dbReference>
<sequence length="163" mass="17565">MNIGQAAKASGVSPKMIRYYEQTGLIPKAARRDTGYRDYGDDDVHRLRFIRRARDLGFTVEQIGNLLALWSDRSRASADVKALALGHVEVLRAKIAEIEGMVAALETLAVSCHGDARPDCPIIKGLAEGSAASPTKPAPRRFGKVGDLPVRPETIVKASSARG</sequence>
<dbReference type="Gene3D" id="1.10.1660.10">
    <property type="match status" value="1"/>
</dbReference>
<dbReference type="NCBIfam" id="TIGR02044">
    <property type="entry name" value="CueR"/>
    <property type="match status" value="1"/>
</dbReference>
<keyword evidence="5" id="KW-0804">Transcription</keyword>
<keyword evidence="3" id="KW-0805">Transcription regulation</keyword>
<evidence type="ECO:0000256" key="2">
    <source>
        <dbReference type="ARBA" id="ARBA00022490"/>
    </source>
</evidence>
<dbReference type="GO" id="GO:0005737">
    <property type="term" value="C:cytoplasm"/>
    <property type="evidence" value="ECO:0007669"/>
    <property type="project" value="UniProtKB-SubCell"/>
</dbReference>
<dbReference type="InterPro" id="IPR011789">
    <property type="entry name" value="CueR"/>
</dbReference>
<keyword evidence="4" id="KW-0238">DNA-binding</keyword>
<accession>A0A1S1HAG6</accession>
<gene>
    <name evidence="7" type="primary">hmrR_3</name>
    <name evidence="7" type="ORF">BHE75_00831</name>
</gene>
<keyword evidence="8" id="KW-1185">Reference proteome</keyword>
<evidence type="ECO:0000256" key="5">
    <source>
        <dbReference type="ARBA" id="ARBA00023163"/>
    </source>
</evidence>
<dbReference type="Proteomes" id="UP000179467">
    <property type="component" value="Unassembled WGS sequence"/>
</dbReference>
<dbReference type="AlphaFoldDB" id="A0A1S1HAG6"/>
<proteinExistence type="predicted"/>
<evidence type="ECO:0000259" key="6">
    <source>
        <dbReference type="PROSITE" id="PS50937"/>
    </source>
</evidence>
<dbReference type="GO" id="GO:0045893">
    <property type="term" value="P:positive regulation of DNA-templated transcription"/>
    <property type="evidence" value="ECO:0007669"/>
    <property type="project" value="InterPro"/>
</dbReference>
<dbReference type="InterPro" id="IPR009061">
    <property type="entry name" value="DNA-bd_dom_put_sf"/>
</dbReference>
<dbReference type="EMBL" id="MIPT01000001">
    <property type="protein sequence ID" value="OHT18852.1"/>
    <property type="molecule type" value="Genomic_DNA"/>
</dbReference>
<comment type="subcellular location">
    <subcellularLocation>
        <location evidence="1">Cytoplasm</location>
    </subcellularLocation>
</comment>
<evidence type="ECO:0000256" key="3">
    <source>
        <dbReference type="ARBA" id="ARBA00023015"/>
    </source>
</evidence>
<reference evidence="7 8" key="1">
    <citation type="submission" date="2016-09" db="EMBL/GenBank/DDBJ databases">
        <title>Metabolic pathway, cell adaptation mechanisms and a novel monoxygenase revealed through proteogenomic-transcription analysis of a Sphingomonas haloaromaticamans strain degrading the fungicide ortho-phenylphenol.</title>
        <authorList>
            <person name="Perruchon C."/>
            <person name="Papadopoulou E.S."/>
            <person name="Rousidou C."/>
            <person name="Vasileiadis S."/>
            <person name="Tanou G."/>
            <person name="Amoutzias G."/>
            <person name="Molassiotis A."/>
            <person name="Karpouzas D.G."/>
        </authorList>
    </citation>
    <scope>NUCLEOTIDE SEQUENCE [LARGE SCALE GENOMIC DNA]</scope>
    <source>
        <strain evidence="7 8">P3</strain>
    </source>
</reference>
<dbReference type="SUPFAM" id="SSF46955">
    <property type="entry name" value="Putative DNA-binding domain"/>
    <property type="match status" value="1"/>
</dbReference>